<sequence>MAQKKNFQYHLIQQMFNNNIQTTRTSISIDSNKIFPSPVGCNKIQKLIQNQKQEKMNIQIEVTQNTGIDINDNNQEDRKNRLKKNICNTNSIKVNTIKLKTNISDLKIEQIDQTTSSSTINQQKQQENSKRSFYEKFLKINEHEKLNCQNRNQNNKSFEIFSHLIKKIPKNNQQQESPNFQTQQEKINQLEKQLLEKENLLAGLKDQFSKCQNDLQNETQQKVIQEEENKRLKEILNLKQIEIDQLQGKNNTFLQVIQTIQATISQVSDKPVQILVKQI</sequence>
<dbReference type="Proteomes" id="UP000692954">
    <property type="component" value="Unassembled WGS sequence"/>
</dbReference>
<dbReference type="EMBL" id="CAJJDN010000025">
    <property type="protein sequence ID" value="CAD8069298.1"/>
    <property type="molecule type" value="Genomic_DNA"/>
</dbReference>
<accession>A0A8S1LM52</accession>
<proteinExistence type="predicted"/>
<dbReference type="OrthoDB" id="313474at2759"/>
<gene>
    <name evidence="2" type="ORF">PSON_ATCC_30995.1.T0250179</name>
</gene>
<evidence type="ECO:0000256" key="1">
    <source>
        <dbReference type="SAM" id="Coils"/>
    </source>
</evidence>
<protein>
    <submittedName>
        <fullName evidence="2">Uncharacterized protein</fullName>
    </submittedName>
</protein>
<reference evidence="2" key="1">
    <citation type="submission" date="2021-01" db="EMBL/GenBank/DDBJ databases">
        <authorList>
            <consortium name="Genoscope - CEA"/>
            <person name="William W."/>
        </authorList>
    </citation>
    <scope>NUCLEOTIDE SEQUENCE</scope>
</reference>
<dbReference type="AlphaFoldDB" id="A0A8S1LM52"/>
<feature type="coiled-coil region" evidence="1">
    <location>
        <begin position="180"/>
        <end position="249"/>
    </location>
</feature>
<evidence type="ECO:0000313" key="3">
    <source>
        <dbReference type="Proteomes" id="UP000692954"/>
    </source>
</evidence>
<name>A0A8S1LM52_9CILI</name>
<evidence type="ECO:0000313" key="2">
    <source>
        <dbReference type="EMBL" id="CAD8069298.1"/>
    </source>
</evidence>
<keyword evidence="1" id="KW-0175">Coiled coil</keyword>
<keyword evidence="3" id="KW-1185">Reference proteome</keyword>
<comment type="caution">
    <text evidence="2">The sequence shown here is derived from an EMBL/GenBank/DDBJ whole genome shotgun (WGS) entry which is preliminary data.</text>
</comment>
<organism evidence="2 3">
    <name type="scientific">Paramecium sonneborni</name>
    <dbReference type="NCBI Taxonomy" id="65129"/>
    <lineage>
        <taxon>Eukaryota</taxon>
        <taxon>Sar</taxon>
        <taxon>Alveolata</taxon>
        <taxon>Ciliophora</taxon>
        <taxon>Intramacronucleata</taxon>
        <taxon>Oligohymenophorea</taxon>
        <taxon>Peniculida</taxon>
        <taxon>Parameciidae</taxon>
        <taxon>Paramecium</taxon>
    </lineage>
</organism>